<sequence>MAGIKLYKCCHRENEEEVADQWCNDCSEAIVEYDKIEKQTADNIKQSMHSRKDLQENMDWLCTLENSSLEYNIFHAVKHLETILVSSENQIDRMKNDLVTVPLCVLPPEGIKKKTFYFEIMASVELCQCCLRENEEEVADLWCNDCSETVCRNCGKAHRRFAVAHDVISISDAPTCRKAILKYCLSHDNKKFHSVLCWTRSDNLS</sequence>
<evidence type="ECO:0000259" key="2">
    <source>
        <dbReference type="PROSITE" id="PS50119"/>
    </source>
</evidence>
<proteinExistence type="predicted"/>
<protein>
    <recommendedName>
        <fullName evidence="2">B box-type domain-containing protein</fullName>
    </recommendedName>
</protein>
<dbReference type="EMBL" id="CAJPWZ010002576">
    <property type="protein sequence ID" value="CAG2240864.1"/>
    <property type="molecule type" value="Genomic_DNA"/>
</dbReference>
<dbReference type="InterPro" id="IPR000315">
    <property type="entry name" value="Znf_B-box"/>
</dbReference>
<keyword evidence="1" id="KW-0479">Metal-binding</keyword>
<dbReference type="Proteomes" id="UP000683360">
    <property type="component" value="Unassembled WGS sequence"/>
</dbReference>
<reference evidence="3" key="1">
    <citation type="submission" date="2021-03" db="EMBL/GenBank/DDBJ databases">
        <authorList>
            <person name="Bekaert M."/>
        </authorList>
    </citation>
    <scope>NUCLEOTIDE SEQUENCE</scope>
</reference>
<comment type="caution">
    <text evidence="3">The sequence shown here is derived from an EMBL/GenBank/DDBJ whole genome shotgun (WGS) entry which is preliminary data.</text>
</comment>
<dbReference type="PROSITE" id="PS50119">
    <property type="entry name" value="ZF_BBOX"/>
    <property type="match status" value="1"/>
</dbReference>
<organism evidence="3 4">
    <name type="scientific">Mytilus edulis</name>
    <name type="common">Blue mussel</name>
    <dbReference type="NCBI Taxonomy" id="6550"/>
    <lineage>
        <taxon>Eukaryota</taxon>
        <taxon>Metazoa</taxon>
        <taxon>Spiralia</taxon>
        <taxon>Lophotrochozoa</taxon>
        <taxon>Mollusca</taxon>
        <taxon>Bivalvia</taxon>
        <taxon>Autobranchia</taxon>
        <taxon>Pteriomorphia</taxon>
        <taxon>Mytilida</taxon>
        <taxon>Mytiloidea</taxon>
        <taxon>Mytilidae</taxon>
        <taxon>Mytilinae</taxon>
        <taxon>Mytilus</taxon>
    </lineage>
</organism>
<evidence type="ECO:0000313" key="3">
    <source>
        <dbReference type="EMBL" id="CAG2240864.1"/>
    </source>
</evidence>
<gene>
    <name evidence="3" type="ORF">MEDL_53114</name>
</gene>
<dbReference type="GO" id="GO:0008270">
    <property type="term" value="F:zinc ion binding"/>
    <property type="evidence" value="ECO:0007669"/>
    <property type="project" value="UniProtKB-KW"/>
</dbReference>
<keyword evidence="1" id="KW-0863">Zinc-finger</keyword>
<feature type="domain" description="B box-type" evidence="2">
    <location>
        <begin position="122"/>
        <end position="170"/>
    </location>
</feature>
<keyword evidence="4" id="KW-1185">Reference proteome</keyword>
<keyword evidence="1" id="KW-0862">Zinc</keyword>
<name>A0A8S3UI27_MYTED</name>
<dbReference type="AlphaFoldDB" id="A0A8S3UI27"/>
<accession>A0A8S3UI27</accession>
<evidence type="ECO:0000256" key="1">
    <source>
        <dbReference type="PROSITE-ProRule" id="PRU00024"/>
    </source>
</evidence>
<evidence type="ECO:0000313" key="4">
    <source>
        <dbReference type="Proteomes" id="UP000683360"/>
    </source>
</evidence>